<organism evidence="3 4">
    <name type="scientific">Actinomadura monticuli</name>
    <dbReference type="NCBI Taxonomy" id="3097367"/>
    <lineage>
        <taxon>Bacteria</taxon>
        <taxon>Bacillati</taxon>
        <taxon>Actinomycetota</taxon>
        <taxon>Actinomycetes</taxon>
        <taxon>Streptosporangiales</taxon>
        <taxon>Thermomonosporaceae</taxon>
        <taxon>Actinomadura</taxon>
    </lineage>
</organism>
<dbReference type="InterPro" id="IPR036291">
    <property type="entry name" value="NAD(P)-bd_dom_sf"/>
</dbReference>
<evidence type="ECO:0000313" key="4">
    <source>
        <dbReference type="Proteomes" id="UP001569963"/>
    </source>
</evidence>
<dbReference type="RefSeq" id="WP_371948430.1">
    <property type="nucleotide sequence ID" value="NZ_JAXCEI010000003.1"/>
</dbReference>
<dbReference type="InterPro" id="IPR051911">
    <property type="entry name" value="SDR_oxidoreductase"/>
</dbReference>
<keyword evidence="4" id="KW-1185">Reference proteome</keyword>
<dbReference type="EC" id="1.1.-.-" evidence="3"/>
<comment type="caution">
    <text evidence="3">The sequence shown here is derived from an EMBL/GenBank/DDBJ whole genome shotgun (WGS) entry which is preliminary data.</text>
</comment>
<evidence type="ECO:0000256" key="2">
    <source>
        <dbReference type="ARBA" id="ARBA00023002"/>
    </source>
</evidence>
<name>A0ABV4Q6T0_9ACTN</name>
<protein>
    <submittedName>
        <fullName evidence="3">SDR family oxidoreductase</fullName>
        <ecNumber evidence="3">1.1.-.-</ecNumber>
    </submittedName>
</protein>
<dbReference type="Proteomes" id="UP001569963">
    <property type="component" value="Unassembled WGS sequence"/>
</dbReference>
<dbReference type="Pfam" id="PF00106">
    <property type="entry name" value="adh_short"/>
    <property type="match status" value="1"/>
</dbReference>
<proteinExistence type="inferred from homology"/>
<dbReference type="InterPro" id="IPR002347">
    <property type="entry name" value="SDR_fam"/>
</dbReference>
<evidence type="ECO:0000313" key="3">
    <source>
        <dbReference type="EMBL" id="MFA1538867.1"/>
    </source>
</evidence>
<dbReference type="PRINTS" id="PR00081">
    <property type="entry name" value="GDHRDH"/>
</dbReference>
<gene>
    <name evidence="3" type="ORF">SM611_08000</name>
</gene>
<dbReference type="GO" id="GO:0016491">
    <property type="term" value="F:oxidoreductase activity"/>
    <property type="evidence" value="ECO:0007669"/>
    <property type="project" value="UniProtKB-KW"/>
</dbReference>
<keyword evidence="2 3" id="KW-0560">Oxidoreductase</keyword>
<reference evidence="3 4" key="1">
    <citation type="submission" date="2023-11" db="EMBL/GenBank/DDBJ databases">
        <title>Actinomadura monticuli sp. nov., isolated from volcanic ash.</title>
        <authorList>
            <person name="Lee S.D."/>
            <person name="Yang H."/>
            <person name="Kim I.S."/>
        </authorList>
    </citation>
    <scope>NUCLEOTIDE SEQUENCE [LARGE SCALE GENOMIC DNA]</scope>
    <source>
        <strain evidence="3 4">DLS-62</strain>
    </source>
</reference>
<dbReference type="PANTHER" id="PTHR43976">
    <property type="entry name" value="SHORT CHAIN DEHYDROGENASE"/>
    <property type="match status" value="1"/>
</dbReference>
<evidence type="ECO:0000256" key="1">
    <source>
        <dbReference type="ARBA" id="ARBA00006484"/>
    </source>
</evidence>
<dbReference type="CDD" id="cd05374">
    <property type="entry name" value="17beta-HSD-like_SDR_c"/>
    <property type="match status" value="1"/>
</dbReference>
<comment type="similarity">
    <text evidence="1">Belongs to the short-chain dehydrogenases/reductases (SDR) family.</text>
</comment>
<dbReference type="SUPFAM" id="SSF51735">
    <property type="entry name" value="NAD(P)-binding Rossmann-fold domains"/>
    <property type="match status" value="1"/>
</dbReference>
<dbReference type="PANTHER" id="PTHR43976:SF16">
    <property type="entry name" value="SHORT-CHAIN DEHYDROGENASE_REDUCTASE FAMILY PROTEIN"/>
    <property type="match status" value="1"/>
</dbReference>
<accession>A0ABV4Q6T0</accession>
<sequence>MSRVWLITGGSDGLGRALAETVLAAGDRVVATARRPDRLDDLRAEYGERFRRMALDVADEHSAQTSVLLAMRAFGRLDVAVPTGGHAGIAAVEDVTDHALRTQMEANFFGVVNVVRAVLPVMRRQGAGHVVPVASLGGRTSTPGLAAYQSARWAVEGFAGVLAEEVAPFGIKVSVVDPGEPHTGWTGARMTAPPVSEPYLPTVGALAGTVRERRVRAPGDPAEAAAAILGLTRLRNPPPRLVLGTVTAAAA</sequence>
<dbReference type="EMBL" id="JAXCEI010000003">
    <property type="protein sequence ID" value="MFA1538867.1"/>
    <property type="molecule type" value="Genomic_DNA"/>
</dbReference>
<dbReference type="Gene3D" id="3.40.50.720">
    <property type="entry name" value="NAD(P)-binding Rossmann-like Domain"/>
    <property type="match status" value="1"/>
</dbReference>